<feature type="compositionally biased region" description="Polar residues" evidence="1">
    <location>
        <begin position="152"/>
        <end position="166"/>
    </location>
</feature>
<keyword evidence="3" id="KW-1185">Reference proteome</keyword>
<gene>
    <name evidence="2" type="ORF">FB45DRAFT_1122231</name>
</gene>
<sequence>AAGPGCLGYFTRTQNSPVRSGEINDGKIHGFKGKPSIMLALCRWWCMIRRGHRHLSLLHHKTKFGTLSKSEGVDNVGQQPSVEDRTHLQESVSISAPDRLQITSAASMNAHLRLTAGWMRSNEDGPAARAEADRSLEYRHQAKSRVSDPRRTSGQSQRSAAPSQIQIGRRVDETTELRQFKRDIQASSTASLVGRWQARRGVGM</sequence>
<dbReference type="EMBL" id="JARKIF010000036">
    <property type="protein sequence ID" value="KAJ7610232.1"/>
    <property type="molecule type" value="Genomic_DNA"/>
</dbReference>
<dbReference type="AlphaFoldDB" id="A0AAD7B4D3"/>
<proteinExistence type="predicted"/>
<dbReference type="Proteomes" id="UP001221142">
    <property type="component" value="Unassembled WGS sequence"/>
</dbReference>
<protein>
    <submittedName>
        <fullName evidence="2">Uncharacterized protein</fullName>
    </submittedName>
</protein>
<feature type="region of interest" description="Disordered" evidence="1">
    <location>
        <begin position="69"/>
        <end position="94"/>
    </location>
</feature>
<evidence type="ECO:0000313" key="3">
    <source>
        <dbReference type="Proteomes" id="UP001221142"/>
    </source>
</evidence>
<accession>A0AAD7B4D3</accession>
<organism evidence="2 3">
    <name type="scientific">Roridomyces roridus</name>
    <dbReference type="NCBI Taxonomy" id="1738132"/>
    <lineage>
        <taxon>Eukaryota</taxon>
        <taxon>Fungi</taxon>
        <taxon>Dikarya</taxon>
        <taxon>Basidiomycota</taxon>
        <taxon>Agaricomycotina</taxon>
        <taxon>Agaricomycetes</taxon>
        <taxon>Agaricomycetidae</taxon>
        <taxon>Agaricales</taxon>
        <taxon>Marasmiineae</taxon>
        <taxon>Mycenaceae</taxon>
        <taxon>Roridomyces</taxon>
    </lineage>
</organism>
<feature type="compositionally biased region" description="Basic and acidic residues" evidence="1">
    <location>
        <begin position="130"/>
        <end position="151"/>
    </location>
</feature>
<evidence type="ECO:0000256" key="1">
    <source>
        <dbReference type="SAM" id="MobiDB-lite"/>
    </source>
</evidence>
<name>A0AAD7B4D3_9AGAR</name>
<comment type="caution">
    <text evidence="2">The sequence shown here is derived from an EMBL/GenBank/DDBJ whole genome shotgun (WGS) entry which is preliminary data.</text>
</comment>
<reference evidence="2" key="1">
    <citation type="submission" date="2023-03" db="EMBL/GenBank/DDBJ databases">
        <title>Massive genome expansion in bonnet fungi (Mycena s.s.) driven by repeated elements and novel gene families across ecological guilds.</title>
        <authorList>
            <consortium name="Lawrence Berkeley National Laboratory"/>
            <person name="Harder C.B."/>
            <person name="Miyauchi S."/>
            <person name="Viragh M."/>
            <person name="Kuo A."/>
            <person name="Thoen E."/>
            <person name="Andreopoulos B."/>
            <person name="Lu D."/>
            <person name="Skrede I."/>
            <person name="Drula E."/>
            <person name="Henrissat B."/>
            <person name="Morin E."/>
            <person name="Kohler A."/>
            <person name="Barry K."/>
            <person name="LaButti K."/>
            <person name="Morin E."/>
            <person name="Salamov A."/>
            <person name="Lipzen A."/>
            <person name="Mereny Z."/>
            <person name="Hegedus B."/>
            <person name="Baldrian P."/>
            <person name="Stursova M."/>
            <person name="Weitz H."/>
            <person name="Taylor A."/>
            <person name="Grigoriev I.V."/>
            <person name="Nagy L.G."/>
            <person name="Martin F."/>
            <person name="Kauserud H."/>
        </authorList>
    </citation>
    <scope>NUCLEOTIDE SEQUENCE</scope>
    <source>
        <strain evidence="2">9284</strain>
    </source>
</reference>
<evidence type="ECO:0000313" key="2">
    <source>
        <dbReference type="EMBL" id="KAJ7610232.1"/>
    </source>
</evidence>
<feature type="region of interest" description="Disordered" evidence="1">
    <location>
        <begin position="123"/>
        <end position="172"/>
    </location>
</feature>
<feature type="non-terminal residue" evidence="2">
    <location>
        <position position="1"/>
    </location>
</feature>